<sequence>METTRIGNEDSRATAGKVFHPLSEILDTSNVAINYYEVPPGETIGDCYHRHHEQEEVFYVIAGTATFETEDGDVVVDEGELIRFAPGEWQQGMNHESPRLKVLALGAPREEGPTEIRRECPACGERTSAEPETTDNELVYYCGVCGAETGRYSF</sequence>
<dbReference type="Gene3D" id="2.60.120.10">
    <property type="entry name" value="Jelly Rolls"/>
    <property type="match status" value="1"/>
</dbReference>
<dbReference type="Proteomes" id="UP001501729">
    <property type="component" value="Unassembled WGS sequence"/>
</dbReference>
<keyword evidence="1" id="KW-0479">Metal-binding</keyword>
<name>A0AAV3US05_9EURY</name>
<comment type="caution">
    <text evidence="3">The sequence shown here is derived from an EMBL/GenBank/DDBJ whole genome shotgun (WGS) entry which is preliminary data.</text>
</comment>
<protein>
    <submittedName>
        <fullName evidence="3">Cupin domain-containing protein</fullName>
    </submittedName>
</protein>
<organism evidence="3 4">
    <name type="scientific">Haladaptatus pallidirubidus</name>
    <dbReference type="NCBI Taxonomy" id="1008152"/>
    <lineage>
        <taxon>Archaea</taxon>
        <taxon>Methanobacteriati</taxon>
        <taxon>Methanobacteriota</taxon>
        <taxon>Stenosarchaea group</taxon>
        <taxon>Halobacteria</taxon>
        <taxon>Halobacteriales</taxon>
        <taxon>Haladaptataceae</taxon>
        <taxon>Haladaptatus</taxon>
    </lineage>
</organism>
<gene>
    <name evidence="3" type="ORF">GCM10025751_56380</name>
</gene>
<dbReference type="InterPro" id="IPR011051">
    <property type="entry name" value="RmlC_Cupin_sf"/>
</dbReference>
<dbReference type="GeneID" id="68617246"/>
<dbReference type="EMBL" id="BAABKX010000030">
    <property type="protein sequence ID" value="GAA5065443.1"/>
    <property type="molecule type" value="Genomic_DNA"/>
</dbReference>
<dbReference type="Pfam" id="PF07883">
    <property type="entry name" value="Cupin_2"/>
    <property type="match status" value="1"/>
</dbReference>
<evidence type="ECO:0000313" key="3">
    <source>
        <dbReference type="EMBL" id="GAA5065443.1"/>
    </source>
</evidence>
<dbReference type="InterPro" id="IPR013096">
    <property type="entry name" value="Cupin_2"/>
</dbReference>
<dbReference type="GO" id="GO:0046872">
    <property type="term" value="F:metal ion binding"/>
    <property type="evidence" value="ECO:0007669"/>
    <property type="project" value="UniProtKB-KW"/>
</dbReference>
<keyword evidence="4" id="KW-1185">Reference proteome</keyword>
<dbReference type="InterPro" id="IPR051610">
    <property type="entry name" value="GPI/OXD"/>
</dbReference>
<dbReference type="AlphaFoldDB" id="A0AAV3US05"/>
<reference evidence="3 4" key="1">
    <citation type="journal article" date="2019" name="Int. J. Syst. Evol. Microbiol.">
        <title>The Global Catalogue of Microorganisms (GCM) 10K type strain sequencing project: providing services to taxonomists for standard genome sequencing and annotation.</title>
        <authorList>
            <consortium name="The Broad Institute Genomics Platform"/>
            <consortium name="The Broad Institute Genome Sequencing Center for Infectious Disease"/>
            <person name="Wu L."/>
            <person name="Ma J."/>
        </authorList>
    </citation>
    <scope>NUCLEOTIDE SEQUENCE [LARGE SCALE GENOMIC DNA]</scope>
    <source>
        <strain evidence="3 4">JCM 17504</strain>
    </source>
</reference>
<dbReference type="PANTHER" id="PTHR35848">
    <property type="entry name" value="OXALATE-BINDING PROTEIN"/>
    <property type="match status" value="1"/>
</dbReference>
<dbReference type="RefSeq" id="WP_227779098.1">
    <property type="nucleotide sequence ID" value="NZ_BAABKX010000030.1"/>
</dbReference>
<dbReference type="InterPro" id="IPR014710">
    <property type="entry name" value="RmlC-like_jellyroll"/>
</dbReference>
<proteinExistence type="predicted"/>
<evidence type="ECO:0000256" key="1">
    <source>
        <dbReference type="ARBA" id="ARBA00022723"/>
    </source>
</evidence>
<dbReference type="SUPFAM" id="SSF51182">
    <property type="entry name" value="RmlC-like cupins"/>
    <property type="match status" value="1"/>
</dbReference>
<feature type="domain" description="Cupin type-2" evidence="2">
    <location>
        <begin position="35"/>
        <end position="104"/>
    </location>
</feature>
<evidence type="ECO:0000313" key="4">
    <source>
        <dbReference type="Proteomes" id="UP001501729"/>
    </source>
</evidence>
<dbReference type="PANTHER" id="PTHR35848:SF9">
    <property type="entry name" value="SLL1358 PROTEIN"/>
    <property type="match status" value="1"/>
</dbReference>
<accession>A0AAV3US05</accession>
<evidence type="ECO:0000259" key="2">
    <source>
        <dbReference type="Pfam" id="PF07883"/>
    </source>
</evidence>